<dbReference type="Gene3D" id="3.40.50.800">
    <property type="entry name" value="Anticodon-binding domain"/>
    <property type="match status" value="1"/>
</dbReference>
<feature type="binding site" evidence="10">
    <location>
        <position position="659"/>
    </location>
    <ligand>
        <name>ATP</name>
        <dbReference type="ChEBI" id="CHEBI:30616"/>
    </ligand>
</feature>
<evidence type="ECO:0000259" key="12">
    <source>
        <dbReference type="PROSITE" id="PS50011"/>
    </source>
</evidence>
<feature type="region of interest" description="Disordered" evidence="11">
    <location>
        <begin position="703"/>
        <end position="760"/>
    </location>
</feature>
<dbReference type="InterPro" id="IPR024435">
    <property type="entry name" value="HisRS-related_dom"/>
</dbReference>
<dbReference type="Pfam" id="PF13393">
    <property type="entry name" value="tRNA-synt_His"/>
    <property type="match status" value="1"/>
</dbReference>
<evidence type="ECO:0000256" key="5">
    <source>
        <dbReference type="ARBA" id="ARBA00022777"/>
    </source>
</evidence>
<dbReference type="PANTHER" id="PTHR11042">
    <property type="entry name" value="EUKARYOTIC TRANSLATION INITIATION FACTOR 2-ALPHA KINASE EIF2-ALPHA KINASE -RELATED"/>
    <property type="match status" value="1"/>
</dbReference>
<feature type="compositionally biased region" description="Polar residues" evidence="11">
    <location>
        <begin position="740"/>
        <end position="751"/>
    </location>
</feature>
<feature type="region of interest" description="Disordered" evidence="11">
    <location>
        <begin position="584"/>
        <end position="622"/>
    </location>
</feature>
<dbReference type="GO" id="GO:0003743">
    <property type="term" value="F:translation initiation factor activity"/>
    <property type="evidence" value="ECO:0007669"/>
    <property type="project" value="UniProtKB-KW"/>
</dbReference>
<dbReference type="EC" id="2.7.11.1" evidence="1"/>
<dbReference type="InterPro" id="IPR017441">
    <property type="entry name" value="Protein_kinase_ATP_BS"/>
</dbReference>
<name>A0ABR3GM52_9PEZI</name>
<evidence type="ECO:0000256" key="9">
    <source>
        <dbReference type="ARBA" id="ARBA00048679"/>
    </source>
</evidence>
<sequence length="1690" mass="190394">MPAQNKILRTPQVSKTQPTPATKKAPLQQQQQNGGHNRTPSTATPTKNAKRNSVNASSMAPTVALLDYDKVQRDEVEVLKSIFMDDYEHVETTGAWNKSNIAFKLRLKAPSDEEVSCVLSVTLGATYPKTAPDLRLTEYGLIRPYHLEPLKDIIRESPQKLLGQEMIFEIASSVQDALEEIVQSKLASEEKPSLDEERAQKVMAAQLQARREEEEVRRKKEREAMEKQRKLEKDIAEELRRQKEQARESHEKHRASSLGYEDLETAEDSVLFDRVIQIKRGVSGSSYLFRKVSGMVKVATGPIMSVYTVRPILPSDQVNDLPLVLKQVNIPDRYTSGNDAKQEIQKLEEELDSLTKLSHPNVVEVYESKVSRTTATEGGLSDGWKISVLMEYSSKGSLHDLLETVDVVGVGTARSWTISLLEALDYLHRRNTVHRGIHAGNVLLFRQGIDNSTVPKFTDVGYTQSLLHIIDRSDDASPLASSTLTSPKSAFWFPPELSHDKTSRPNRKTDIWNLGVILLQMIFGLKVVQKYSSPGALLESLEISDSLLDFLERIFKPDPKKRPTAFDLLPSEFLRNDDPIYPPVAPPSPISSRARLSWNPPPGARNTSRHRHDSVSGLATGPSRYANDFQEMGILGKGGFGKVVKARNRLDGRAYAIKKITQKSGAMLNHILHEVILLSKLNHKYVVRYFTAWLEEEDFVSRSRKVKEESMEGENSEDESEEDSEEDSDDDDDGEDSDSQAIGSSESSGATKSRVKNGDRISDDGVEFIASSTGGLDFISSSGCPKIQFGYDSDETNESTSSEEGREEAEVGVGTTEGKSSSSEETKSAGPKQTTLKKTTNNCNRKRANITLYIQMSLAERQTLRDRIRHGLDIDEGWRLLRQILEGLAHIHDLGIIHRDLKPENIFIDARGDPQIGDFGLATRGQVMNKSSNHASSEKMDSEDLTTNVGTTLYVAPELREKAGKYNDKVDMYSLGVIFFEMCYSLKTGMERDAVIRKLRERDIIFPQEFYTEKRTVQGSIIKSLLNHDPAGRPSSMELLSSGKLPLKVEDETIQLALQSLTDSGTPYRQQVMTALFSQSTKEYKDHTYDPGKSNLSAHDLLLQGMVKERLRTIFRLHGAVETTRPLLLPRSKLYSHDVVQLLDASGALVQLPYDFTLPHARSLARQETPSPKTFTFGTVYRENIAGGQPRSHGEVDFDIISYDSLDLALKEAEVVKVIDEIIDAFPSLRTAQMCYHINHADLLEMIMEFCRINPIHRPVAKEILSKLNTGQWQWPRIRNELITSNLGILPTSLDDLARFDWRDDSERAFQRMQTLFEGSPLANKAKTVFTHINAVIAYMKRFGISRRIFVNPLGTWNDKFYRGGIVFQCLVDSKKRDVFAAGGRYDSLIQSYRPKIRGFGEETHAVGFNLGWERLFNSMSRYQRTFTKSQNKKGEEENLGIWATRRCDVLVASFCSTSLRTQGAAILQELWANGISAELAGDASSNEQLVNTYRGEGISYIVIVRHTSLGSGDRNLKVKNLFRKEDTDMRTTELIPYLKNELAERDRRERSSIPTKLARHSSSTEAPRNTADDVEMEVRILQSDRKGRKISRNAITDGAQRRAREQIQSFLTNAPIAAIDIRDELLEEIKSTTLSDIESWRKVTQNAPAMDRRYIQQVHELFQGISAEGYGSCFIYNYRTGSMVFYYLV</sequence>
<evidence type="ECO:0000259" key="13">
    <source>
        <dbReference type="PROSITE" id="PS50908"/>
    </source>
</evidence>
<dbReference type="SUPFAM" id="SSF54495">
    <property type="entry name" value="UBC-like"/>
    <property type="match status" value="1"/>
</dbReference>
<keyword evidence="2" id="KW-0723">Serine/threonine-protein kinase</keyword>
<dbReference type="SMART" id="SM00591">
    <property type="entry name" value="RWD"/>
    <property type="match status" value="1"/>
</dbReference>
<evidence type="ECO:0000256" key="3">
    <source>
        <dbReference type="ARBA" id="ARBA00022679"/>
    </source>
</evidence>
<dbReference type="InterPro" id="IPR045864">
    <property type="entry name" value="aa-tRNA-synth_II/BPL/LPL"/>
</dbReference>
<dbReference type="InterPro" id="IPR041715">
    <property type="entry name" value="HisRS-like_core"/>
</dbReference>
<dbReference type="PROSITE" id="PS50908">
    <property type="entry name" value="RWD"/>
    <property type="match status" value="1"/>
</dbReference>
<reference evidence="14 15" key="1">
    <citation type="submission" date="2024-02" db="EMBL/GenBank/DDBJ databases">
        <title>Discinaceae phylogenomics.</title>
        <authorList>
            <person name="Dirks A.C."/>
            <person name="James T.Y."/>
        </authorList>
    </citation>
    <scope>NUCLEOTIDE SEQUENCE [LARGE SCALE GENOMIC DNA]</scope>
    <source>
        <strain evidence="14 15">ACD0624</strain>
    </source>
</reference>
<dbReference type="GO" id="GO:0004674">
    <property type="term" value="F:protein serine/threonine kinase activity"/>
    <property type="evidence" value="ECO:0007669"/>
    <property type="project" value="UniProtKB-EC"/>
</dbReference>
<dbReference type="PIRSF" id="PIRSF000660">
    <property type="entry name" value="Ser/Thr_PK_GCN2"/>
    <property type="match status" value="1"/>
</dbReference>
<comment type="catalytic activity">
    <reaction evidence="8">
        <text>L-threonyl-[protein] + ATP = O-phospho-L-threonyl-[protein] + ADP + H(+)</text>
        <dbReference type="Rhea" id="RHEA:46608"/>
        <dbReference type="Rhea" id="RHEA-COMP:11060"/>
        <dbReference type="Rhea" id="RHEA-COMP:11605"/>
        <dbReference type="ChEBI" id="CHEBI:15378"/>
        <dbReference type="ChEBI" id="CHEBI:30013"/>
        <dbReference type="ChEBI" id="CHEBI:30616"/>
        <dbReference type="ChEBI" id="CHEBI:61977"/>
        <dbReference type="ChEBI" id="CHEBI:456216"/>
        <dbReference type="EC" id="2.7.11.1"/>
    </reaction>
</comment>
<evidence type="ECO:0000256" key="2">
    <source>
        <dbReference type="ARBA" id="ARBA00022527"/>
    </source>
</evidence>
<evidence type="ECO:0000256" key="6">
    <source>
        <dbReference type="ARBA" id="ARBA00022840"/>
    </source>
</evidence>
<comment type="caution">
    <text evidence="14">The sequence shown here is derived from an EMBL/GenBank/DDBJ whole genome shotgun (WGS) entry which is preliminary data.</text>
</comment>
<dbReference type="SMART" id="SM00220">
    <property type="entry name" value="S_TKc"/>
    <property type="match status" value="2"/>
</dbReference>
<feature type="domain" description="Protein kinase" evidence="12">
    <location>
        <begin position="629"/>
        <end position="1045"/>
    </location>
</feature>
<dbReference type="InterPro" id="IPR036621">
    <property type="entry name" value="Anticodon-bd_dom_sf"/>
</dbReference>
<keyword evidence="15" id="KW-1185">Reference proteome</keyword>
<dbReference type="InterPro" id="IPR006575">
    <property type="entry name" value="RWD_dom"/>
</dbReference>
<evidence type="ECO:0000256" key="1">
    <source>
        <dbReference type="ARBA" id="ARBA00012513"/>
    </source>
</evidence>
<feature type="domain" description="RWD" evidence="13">
    <location>
        <begin position="74"/>
        <end position="181"/>
    </location>
</feature>
<evidence type="ECO:0000256" key="8">
    <source>
        <dbReference type="ARBA" id="ARBA00047899"/>
    </source>
</evidence>
<dbReference type="PROSITE" id="PS00107">
    <property type="entry name" value="PROTEIN_KINASE_ATP"/>
    <property type="match status" value="1"/>
</dbReference>
<feature type="region of interest" description="Disordered" evidence="11">
    <location>
        <begin position="789"/>
        <end position="841"/>
    </location>
</feature>
<evidence type="ECO:0000256" key="10">
    <source>
        <dbReference type="PROSITE-ProRule" id="PRU10141"/>
    </source>
</evidence>
<keyword evidence="4 10" id="KW-0547">Nucleotide-binding</keyword>
<feature type="compositionally biased region" description="Acidic residues" evidence="11">
    <location>
        <begin position="711"/>
        <end position="738"/>
    </location>
</feature>
<dbReference type="Pfam" id="PF05773">
    <property type="entry name" value="RWD"/>
    <property type="match status" value="1"/>
</dbReference>
<dbReference type="InterPro" id="IPR050339">
    <property type="entry name" value="CC_SR_Kinase"/>
</dbReference>
<evidence type="ECO:0000256" key="11">
    <source>
        <dbReference type="SAM" id="MobiDB-lite"/>
    </source>
</evidence>
<dbReference type="SUPFAM" id="SSF55681">
    <property type="entry name" value="Class II aaRS and biotin synthetases"/>
    <property type="match status" value="1"/>
</dbReference>
<dbReference type="Gene3D" id="3.30.200.20">
    <property type="entry name" value="Phosphorylase Kinase, domain 1"/>
    <property type="match status" value="1"/>
</dbReference>
<dbReference type="PROSITE" id="PS50011">
    <property type="entry name" value="PROTEIN_KINASE_DOM"/>
    <property type="match status" value="2"/>
</dbReference>
<comment type="catalytic activity">
    <reaction evidence="9">
        <text>L-seryl-[protein] + ATP = O-phospho-L-seryl-[protein] + ADP + H(+)</text>
        <dbReference type="Rhea" id="RHEA:17989"/>
        <dbReference type="Rhea" id="RHEA-COMP:9863"/>
        <dbReference type="Rhea" id="RHEA-COMP:11604"/>
        <dbReference type="ChEBI" id="CHEBI:15378"/>
        <dbReference type="ChEBI" id="CHEBI:29999"/>
        <dbReference type="ChEBI" id="CHEBI:30616"/>
        <dbReference type="ChEBI" id="CHEBI:83421"/>
        <dbReference type="ChEBI" id="CHEBI:456216"/>
        <dbReference type="EC" id="2.7.11.1"/>
    </reaction>
</comment>
<evidence type="ECO:0000256" key="4">
    <source>
        <dbReference type="ARBA" id="ARBA00022741"/>
    </source>
</evidence>
<dbReference type="InterPro" id="IPR016135">
    <property type="entry name" value="UBQ-conjugating_enzyme/RWD"/>
</dbReference>
<feature type="compositionally biased region" description="Polar residues" evidence="11">
    <location>
        <begin position="27"/>
        <end position="56"/>
    </location>
</feature>
<keyword evidence="14" id="KW-0396">Initiation factor</keyword>
<feature type="domain" description="Protein kinase" evidence="12">
    <location>
        <begin position="272"/>
        <end position="574"/>
    </location>
</feature>
<protein>
    <recommendedName>
        <fullName evidence="1">non-specific serine/threonine protein kinase</fullName>
        <ecNumber evidence="1">2.7.11.1</ecNumber>
    </recommendedName>
</protein>
<keyword evidence="5 14" id="KW-0418">Kinase</keyword>
<feature type="compositionally biased region" description="Polar residues" evidence="11">
    <location>
        <begin position="831"/>
        <end position="841"/>
    </location>
</feature>
<dbReference type="Gene3D" id="1.10.510.10">
    <property type="entry name" value="Transferase(Phosphotransferase) domain 1"/>
    <property type="match status" value="2"/>
</dbReference>
<dbReference type="InterPro" id="IPR008271">
    <property type="entry name" value="Ser/Thr_kinase_AS"/>
</dbReference>
<organism evidence="14 15">
    <name type="scientific">Discina gigas</name>
    <dbReference type="NCBI Taxonomy" id="1032678"/>
    <lineage>
        <taxon>Eukaryota</taxon>
        <taxon>Fungi</taxon>
        <taxon>Dikarya</taxon>
        <taxon>Ascomycota</taxon>
        <taxon>Pezizomycotina</taxon>
        <taxon>Pezizomycetes</taxon>
        <taxon>Pezizales</taxon>
        <taxon>Discinaceae</taxon>
        <taxon>Discina</taxon>
    </lineage>
</organism>
<dbReference type="InterPro" id="IPR000719">
    <property type="entry name" value="Prot_kinase_dom"/>
</dbReference>
<comment type="similarity">
    <text evidence="7">Belongs to the protein kinase superfamily. Ser/Thr protein kinase family. GCN2 subfamily.</text>
</comment>
<dbReference type="PANTHER" id="PTHR11042:SF136">
    <property type="entry name" value="EIF-2-ALPHA KINASE GCN2"/>
    <property type="match status" value="1"/>
</dbReference>
<dbReference type="InterPro" id="IPR016255">
    <property type="entry name" value="Gcn2"/>
</dbReference>
<dbReference type="Pfam" id="PF12745">
    <property type="entry name" value="HGTP_anticodon2"/>
    <property type="match status" value="1"/>
</dbReference>
<dbReference type="Pfam" id="PF00069">
    <property type="entry name" value="Pkinase"/>
    <property type="match status" value="3"/>
</dbReference>
<dbReference type="PROSITE" id="PS00108">
    <property type="entry name" value="PROTEIN_KINASE_ST"/>
    <property type="match status" value="1"/>
</dbReference>
<gene>
    <name evidence="14" type="primary">GCN2</name>
    <name evidence="14" type="ORF">Q9L58_003973</name>
</gene>
<feature type="compositionally biased region" description="Low complexity" evidence="11">
    <location>
        <begin position="811"/>
        <end position="821"/>
    </location>
</feature>
<evidence type="ECO:0000313" key="15">
    <source>
        <dbReference type="Proteomes" id="UP001447188"/>
    </source>
</evidence>
<dbReference type="CDD" id="cd14046">
    <property type="entry name" value="STKc_EIF2AK4_GCN2_rpt2"/>
    <property type="match status" value="1"/>
</dbReference>
<feature type="compositionally biased region" description="Polar residues" evidence="11">
    <location>
        <begin position="11"/>
        <end position="20"/>
    </location>
</feature>
<dbReference type="Gene3D" id="3.30.930.10">
    <property type="entry name" value="Bira Bifunctional Protein, Domain 2"/>
    <property type="match status" value="1"/>
</dbReference>
<keyword evidence="6 10" id="KW-0067">ATP-binding</keyword>
<feature type="region of interest" description="Disordered" evidence="11">
    <location>
        <begin position="1546"/>
        <end position="1572"/>
    </location>
</feature>
<evidence type="ECO:0000256" key="7">
    <source>
        <dbReference type="ARBA" id="ARBA00037982"/>
    </source>
</evidence>
<keyword evidence="14" id="KW-0648">Protein biosynthesis</keyword>
<dbReference type="CDD" id="cd14012">
    <property type="entry name" value="PK_eIF2AK_GCN2_rpt1"/>
    <property type="match status" value="1"/>
</dbReference>
<feature type="region of interest" description="Disordered" evidence="11">
    <location>
        <begin position="1"/>
        <end position="56"/>
    </location>
</feature>
<dbReference type="Proteomes" id="UP001447188">
    <property type="component" value="Unassembled WGS sequence"/>
</dbReference>
<dbReference type="Gene3D" id="3.10.110.10">
    <property type="entry name" value="Ubiquitin Conjugating Enzyme"/>
    <property type="match status" value="1"/>
</dbReference>
<keyword evidence="3 14" id="KW-0808">Transferase</keyword>
<feature type="region of interest" description="Disordered" evidence="11">
    <location>
        <begin position="209"/>
        <end position="230"/>
    </location>
</feature>
<accession>A0ABR3GM52</accession>
<dbReference type="SUPFAM" id="SSF56112">
    <property type="entry name" value="Protein kinase-like (PK-like)"/>
    <property type="match status" value="2"/>
</dbReference>
<dbReference type="EMBL" id="JBBBZM010000040">
    <property type="protein sequence ID" value="KAL0636991.1"/>
    <property type="molecule type" value="Genomic_DNA"/>
</dbReference>
<evidence type="ECO:0000313" key="14">
    <source>
        <dbReference type="EMBL" id="KAL0636991.1"/>
    </source>
</evidence>
<proteinExistence type="inferred from homology"/>
<dbReference type="InterPro" id="IPR011009">
    <property type="entry name" value="Kinase-like_dom_sf"/>
</dbReference>
<dbReference type="CDD" id="cd23823">
    <property type="entry name" value="RWD_GCN2"/>
    <property type="match status" value="1"/>
</dbReference>